<feature type="domain" description="HTH lacI-type" evidence="4">
    <location>
        <begin position="3"/>
        <end position="57"/>
    </location>
</feature>
<dbReference type="Gene3D" id="1.10.260.40">
    <property type="entry name" value="lambda repressor-like DNA-binding domains"/>
    <property type="match status" value="1"/>
</dbReference>
<keyword evidence="1" id="KW-0805">Transcription regulation</keyword>
<dbReference type="SMART" id="SM00354">
    <property type="entry name" value="HTH_LACI"/>
    <property type="match status" value="1"/>
</dbReference>
<dbReference type="PRINTS" id="PR00036">
    <property type="entry name" value="HTHLACI"/>
</dbReference>
<reference evidence="5 6" key="1">
    <citation type="submission" date="2018-09" db="EMBL/GenBank/DDBJ databases">
        <title>Murine metabolic-syndrome-specific gut microbial biobank.</title>
        <authorList>
            <person name="Liu C."/>
        </authorList>
    </citation>
    <scope>NUCLEOTIDE SEQUENCE [LARGE SCALE GENOMIC DNA]</scope>
    <source>
        <strain evidence="5 6">0.1xD8-82</strain>
    </source>
</reference>
<accession>A0A3A9AQM9</accession>
<evidence type="ECO:0000256" key="2">
    <source>
        <dbReference type="ARBA" id="ARBA00023125"/>
    </source>
</evidence>
<dbReference type="PROSITE" id="PS00356">
    <property type="entry name" value="HTH_LACI_1"/>
    <property type="match status" value="1"/>
</dbReference>
<dbReference type="PANTHER" id="PTHR30146:SF109">
    <property type="entry name" value="HTH-TYPE TRANSCRIPTIONAL REGULATOR GALS"/>
    <property type="match status" value="1"/>
</dbReference>
<dbReference type="PROSITE" id="PS50932">
    <property type="entry name" value="HTH_LACI_2"/>
    <property type="match status" value="1"/>
</dbReference>
<keyword evidence="6" id="KW-1185">Reference proteome</keyword>
<dbReference type="InterPro" id="IPR000843">
    <property type="entry name" value="HTH_LacI"/>
</dbReference>
<dbReference type="Proteomes" id="UP000280696">
    <property type="component" value="Unassembled WGS sequence"/>
</dbReference>
<dbReference type="CDD" id="cd01392">
    <property type="entry name" value="HTH_LacI"/>
    <property type="match status" value="1"/>
</dbReference>
<evidence type="ECO:0000256" key="1">
    <source>
        <dbReference type="ARBA" id="ARBA00023015"/>
    </source>
</evidence>
<dbReference type="GO" id="GO:0000976">
    <property type="term" value="F:transcription cis-regulatory region binding"/>
    <property type="evidence" value="ECO:0007669"/>
    <property type="project" value="TreeGrafter"/>
</dbReference>
<keyword evidence="2" id="KW-0238">DNA-binding</keyword>
<sequence length="344" mass="39292">MEVSIRDVANRAGVSISTVSRILNNTATVSEKKMLAVKEAMEYYNYEPNQFARGLKKQTSNMIGVYFPGGTDSIFESAYNLELLRGIEKVLAYQNYSMVLISESREFESRKKRTPKYLEFIRQKRIDGLILSGLTSKSAEDNVDVVWKIMEEGYPVVYIGKRLHKNGLNVYAQFEHYNVKMIEVLKNSGHKKVLLQVAKVHNHYLEGIMARVHSEMPDMEVFPHITNSFLDTREHILQDIREYVLHRGCTAICARGMEEAQVLLSVCAELQIKIPEQVSILSVEHKPGAGTLLYPQVSSFYVPAKDMGVGAAELLIDYIENREVNESSIEFETKFIERNSIRRL</sequence>
<name>A0A3A9AQM9_9FIRM</name>
<protein>
    <submittedName>
        <fullName evidence="5">LacI family transcriptional regulator</fullName>
    </submittedName>
</protein>
<dbReference type="PANTHER" id="PTHR30146">
    <property type="entry name" value="LACI-RELATED TRANSCRIPTIONAL REPRESSOR"/>
    <property type="match status" value="1"/>
</dbReference>
<dbReference type="SUPFAM" id="SSF53822">
    <property type="entry name" value="Periplasmic binding protein-like I"/>
    <property type="match status" value="1"/>
</dbReference>
<evidence type="ECO:0000313" key="5">
    <source>
        <dbReference type="EMBL" id="RKI93344.1"/>
    </source>
</evidence>
<evidence type="ECO:0000256" key="3">
    <source>
        <dbReference type="ARBA" id="ARBA00023163"/>
    </source>
</evidence>
<evidence type="ECO:0000313" key="6">
    <source>
        <dbReference type="Proteomes" id="UP000280696"/>
    </source>
</evidence>
<dbReference type="InterPro" id="IPR028082">
    <property type="entry name" value="Peripla_BP_I"/>
</dbReference>
<dbReference type="AlphaFoldDB" id="A0A3A9AQM9"/>
<dbReference type="SUPFAM" id="SSF47413">
    <property type="entry name" value="lambda repressor-like DNA-binding domains"/>
    <property type="match status" value="1"/>
</dbReference>
<dbReference type="InterPro" id="IPR046335">
    <property type="entry name" value="LacI/GalR-like_sensor"/>
</dbReference>
<keyword evidence="3" id="KW-0804">Transcription</keyword>
<dbReference type="OrthoDB" id="369222at2"/>
<proteinExistence type="predicted"/>
<evidence type="ECO:0000259" key="4">
    <source>
        <dbReference type="PROSITE" id="PS50932"/>
    </source>
</evidence>
<comment type="caution">
    <text evidence="5">The sequence shown here is derived from an EMBL/GenBank/DDBJ whole genome shotgun (WGS) entry which is preliminary data.</text>
</comment>
<dbReference type="EMBL" id="RAYQ01000003">
    <property type="protein sequence ID" value="RKI93344.1"/>
    <property type="molecule type" value="Genomic_DNA"/>
</dbReference>
<dbReference type="Gene3D" id="3.40.50.2300">
    <property type="match status" value="2"/>
</dbReference>
<gene>
    <name evidence="5" type="ORF">D7V94_04790</name>
</gene>
<dbReference type="InterPro" id="IPR010982">
    <property type="entry name" value="Lambda_DNA-bd_dom_sf"/>
</dbReference>
<dbReference type="Pfam" id="PF13377">
    <property type="entry name" value="Peripla_BP_3"/>
    <property type="match status" value="1"/>
</dbReference>
<dbReference type="GO" id="GO:0003700">
    <property type="term" value="F:DNA-binding transcription factor activity"/>
    <property type="evidence" value="ECO:0007669"/>
    <property type="project" value="TreeGrafter"/>
</dbReference>
<organism evidence="5 6">
    <name type="scientific">Parablautia intestinalis</name>
    <dbReference type="NCBI Taxonomy" id="2320100"/>
    <lineage>
        <taxon>Bacteria</taxon>
        <taxon>Bacillati</taxon>
        <taxon>Bacillota</taxon>
        <taxon>Clostridia</taxon>
        <taxon>Lachnospirales</taxon>
        <taxon>Lachnospiraceae</taxon>
        <taxon>Parablautia</taxon>
    </lineage>
</organism>
<dbReference type="Pfam" id="PF00356">
    <property type="entry name" value="LacI"/>
    <property type="match status" value="1"/>
</dbReference>